<evidence type="ECO:0000256" key="5">
    <source>
        <dbReference type="ARBA" id="ARBA00022692"/>
    </source>
</evidence>
<dbReference type="EMBL" id="CP034235">
    <property type="protein sequence ID" value="QGQ95012.1"/>
    <property type="molecule type" value="Genomic_DNA"/>
</dbReference>
<dbReference type="CDD" id="cd06225">
    <property type="entry name" value="HAMP"/>
    <property type="match status" value="1"/>
</dbReference>
<dbReference type="GO" id="GO:0005524">
    <property type="term" value="F:ATP binding"/>
    <property type="evidence" value="ECO:0007669"/>
    <property type="project" value="UniProtKB-KW"/>
</dbReference>
<name>A0A6B8RHI1_9BACL</name>
<organism evidence="14 15">
    <name type="scientific">Paenibacillus psychroresistens</name>
    <dbReference type="NCBI Taxonomy" id="1778678"/>
    <lineage>
        <taxon>Bacteria</taxon>
        <taxon>Bacillati</taxon>
        <taxon>Bacillota</taxon>
        <taxon>Bacilli</taxon>
        <taxon>Bacillales</taxon>
        <taxon>Paenibacillaceae</taxon>
        <taxon>Paenibacillus</taxon>
    </lineage>
</organism>
<dbReference type="InterPro" id="IPR036890">
    <property type="entry name" value="HATPase_C_sf"/>
</dbReference>
<evidence type="ECO:0000256" key="11">
    <source>
        <dbReference type="ARBA" id="ARBA00023136"/>
    </source>
</evidence>
<evidence type="ECO:0000313" key="15">
    <source>
        <dbReference type="Proteomes" id="UP000426246"/>
    </source>
</evidence>
<evidence type="ECO:0000256" key="8">
    <source>
        <dbReference type="ARBA" id="ARBA00022840"/>
    </source>
</evidence>
<dbReference type="GO" id="GO:0000155">
    <property type="term" value="F:phosphorelay sensor kinase activity"/>
    <property type="evidence" value="ECO:0007669"/>
    <property type="project" value="InterPro"/>
</dbReference>
<feature type="domain" description="HAMP" evidence="13">
    <location>
        <begin position="337"/>
        <end position="389"/>
    </location>
</feature>
<comment type="subcellular location">
    <subcellularLocation>
        <location evidence="1">Cell membrane</location>
        <topology evidence="1">Multi-pass membrane protein</topology>
    </subcellularLocation>
</comment>
<protein>
    <submittedName>
        <fullName evidence="14">Sensor histidine kinase</fullName>
    </submittedName>
</protein>
<dbReference type="Pfam" id="PF00672">
    <property type="entry name" value="HAMP"/>
    <property type="match status" value="1"/>
</dbReference>
<accession>A0A6B8RHI1</accession>
<evidence type="ECO:0000256" key="4">
    <source>
        <dbReference type="ARBA" id="ARBA00022679"/>
    </source>
</evidence>
<keyword evidence="6" id="KW-0547">Nucleotide-binding</keyword>
<dbReference type="Proteomes" id="UP000426246">
    <property type="component" value="Chromosome"/>
</dbReference>
<keyword evidence="7 14" id="KW-0418">Kinase</keyword>
<dbReference type="Gene3D" id="3.30.565.10">
    <property type="entry name" value="Histidine kinase-like ATPase, C-terminal domain"/>
    <property type="match status" value="1"/>
</dbReference>
<sequence>MRRFEMSKKVLNLLKSAGKYFTRRTLKFDFIMVFTFSVFIPALVINLYYFNKIDKYVQDKVQFYNEEIIRELGSKLDFLLTQVDIMEKQMISTIIYTQVFVNYSAKSPVDRVSSVDKTEAVLKNIRMGFSLIFDVYLMGNDGNAYSSNSSFNKNTLIGQEYLTKLNESDESQDVVPTHLADYGIIHQTNPKYVISFLKKTILDVDNSSSGVVQVDLKYEELKRIIETANQLEVPFLIVTDGKDRVLYAQDDSMLGQDFAKVPYKQMHAADFFGVEKEHYSKDFIALKHTLQVQDWNVYTIIPKEGIFHQIATVKNVSVFVLVISLLFSFFAFNLLSRNIIRPITILVRTMRKVGDGQLNLTVPSVRNRDLQILSSSFNSMVNKIDILMNNVIQKEKEKTRSDLLALQAQINPHFLYNTLNTIKWMALMEKSEPIANAIVSLVNVLEFSSKDSERIILIAEELQFIESYIAILKLRYGQSVQIEIQVSAEIHQFYTLKFILQPIIENAVMHGLGKKNYKGLIVVKGKLVDNDVYFEIEDDGVGMIESNTDKLTGLGIRNVDLRLQLHFGESYALQIFSIPNEGTRVIIKIPMISEEAKIGYV</sequence>
<evidence type="ECO:0000256" key="9">
    <source>
        <dbReference type="ARBA" id="ARBA00022989"/>
    </source>
</evidence>
<dbReference type="SUPFAM" id="SSF158472">
    <property type="entry name" value="HAMP domain-like"/>
    <property type="match status" value="1"/>
</dbReference>
<dbReference type="InterPro" id="IPR010559">
    <property type="entry name" value="Sig_transdc_His_kin_internal"/>
</dbReference>
<keyword evidence="2" id="KW-1003">Cell membrane</keyword>
<keyword evidence="10" id="KW-0902">Two-component regulatory system</keyword>
<evidence type="ECO:0000256" key="6">
    <source>
        <dbReference type="ARBA" id="ARBA00022741"/>
    </source>
</evidence>
<evidence type="ECO:0000256" key="10">
    <source>
        <dbReference type="ARBA" id="ARBA00023012"/>
    </source>
</evidence>
<dbReference type="KEGG" id="ppsc:EHS13_09000"/>
<evidence type="ECO:0000313" key="14">
    <source>
        <dbReference type="EMBL" id="QGQ95012.1"/>
    </source>
</evidence>
<keyword evidence="5 12" id="KW-0812">Transmembrane</keyword>
<dbReference type="PANTHER" id="PTHR34220:SF11">
    <property type="entry name" value="SENSOR PROTEIN KINASE HPTS"/>
    <property type="match status" value="1"/>
</dbReference>
<evidence type="ECO:0000256" key="12">
    <source>
        <dbReference type="SAM" id="Phobius"/>
    </source>
</evidence>
<dbReference type="SMART" id="SM00304">
    <property type="entry name" value="HAMP"/>
    <property type="match status" value="1"/>
</dbReference>
<dbReference type="PANTHER" id="PTHR34220">
    <property type="entry name" value="SENSOR HISTIDINE KINASE YPDA"/>
    <property type="match status" value="1"/>
</dbReference>
<evidence type="ECO:0000256" key="3">
    <source>
        <dbReference type="ARBA" id="ARBA00022553"/>
    </source>
</evidence>
<keyword evidence="15" id="KW-1185">Reference proteome</keyword>
<dbReference type="InterPro" id="IPR003594">
    <property type="entry name" value="HATPase_dom"/>
</dbReference>
<dbReference type="InterPro" id="IPR050640">
    <property type="entry name" value="Bact_2-comp_sensor_kinase"/>
</dbReference>
<keyword evidence="4" id="KW-0808">Transferase</keyword>
<dbReference type="Gene3D" id="3.30.450.20">
    <property type="entry name" value="PAS domain"/>
    <property type="match status" value="1"/>
</dbReference>
<evidence type="ECO:0000259" key="13">
    <source>
        <dbReference type="PROSITE" id="PS50885"/>
    </source>
</evidence>
<dbReference type="Pfam" id="PF06580">
    <property type="entry name" value="His_kinase"/>
    <property type="match status" value="1"/>
</dbReference>
<dbReference type="PROSITE" id="PS50885">
    <property type="entry name" value="HAMP"/>
    <property type="match status" value="1"/>
</dbReference>
<keyword evidence="8" id="KW-0067">ATP-binding</keyword>
<proteinExistence type="predicted"/>
<dbReference type="AlphaFoldDB" id="A0A6B8RHI1"/>
<gene>
    <name evidence="14" type="ORF">EHS13_09000</name>
</gene>
<dbReference type="InterPro" id="IPR003660">
    <property type="entry name" value="HAMP_dom"/>
</dbReference>
<reference evidence="15" key="1">
    <citation type="submission" date="2018-11" db="EMBL/GenBank/DDBJ databases">
        <title>Complete genome sequence of Paenibacillus sp. ML311-T8.</title>
        <authorList>
            <person name="Nam Y.-D."/>
            <person name="Kang J."/>
            <person name="Chung W.-H."/>
            <person name="Park Y.S."/>
        </authorList>
    </citation>
    <scope>NUCLEOTIDE SEQUENCE [LARGE SCALE GENOMIC DNA]</scope>
    <source>
        <strain evidence="15">ML311-T8</strain>
    </source>
</reference>
<dbReference type="SUPFAM" id="SSF55874">
    <property type="entry name" value="ATPase domain of HSP90 chaperone/DNA topoisomerase II/histidine kinase"/>
    <property type="match status" value="1"/>
</dbReference>
<evidence type="ECO:0000256" key="1">
    <source>
        <dbReference type="ARBA" id="ARBA00004651"/>
    </source>
</evidence>
<feature type="transmembrane region" description="Helical" evidence="12">
    <location>
        <begin position="30"/>
        <end position="50"/>
    </location>
</feature>
<keyword evidence="11 12" id="KW-0472">Membrane</keyword>
<keyword evidence="9 12" id="KW-1133">Transmembrane helix</keyword>
<keyword evidence="3" id="KW-0597">Phosphoprotein</keyword>
<dbReference type="Gene3D" id="1.10.287.130">
    <property type="match status" value="1"/>
</dbReference>
<dbReference type="GO" id="GO:0005886">
    <property type="term" value="C:plasma membrane"/>
    <property type="evidence" value="ECO:0007669"/>
    <property type="project" value="UniProtKB-SubCell"/>
</dbReference>
<evidence type="ECO:0000256" key="7">
    <source>
        <dbReference type="ARBA" id="ARBA00022777"/>
    </source>
</evidence>
<dbReference type="Pfam" id="PF02518">
    <property type="entry name" value="HATPase_c"/>
    <property type="match status" value="1"/>
</dbReference>
<feature type="transmembrane region" description="Helical" evidence="12">
    <location>
        <begin position="316"/>
        <end position="335"/>
    </location>
</feature>
<evidence type="ECO:0000256" key="2">
    <source>
        <dbReference type="ARBA" id="ARBA00022475"/>
    </source>
</evidence>